<feature type="binding site" evidence="2">
    <location>
        <begin position="243"/>
        <end position="250"/>
    </location>
    <ligand>
        <name>ATP</name>
        <dbReference type="ChEBI" id="CHEBI:30616"/>
    </ligand>
</feature>
<keyword evidence="2" id="KW-0547">Nucleotide-binding</keyword>
<evidence type="ECO:0000259" key="3">
    <source>
        <dbReference type="PROSITE" id="PS51459"/>
    </source>
</evidence>
<dbReference type="InterPro" id="IPR003812">
    <property type="entry name" value="Fido"/>
</dbReference>
<dbReference type="EMBL" id="CMJT01000034">
    <property type="protein sequence ID" value="CKB25768.1"/>
    <property type="molecule type" value="Genomic_DNA"/>
</dbReference>
<feature type="domain" description="Fido" evidence="3">
    <location>
        <begin position="152"/>
        <end position="309"/>
    </location>
</feature>
<dbReference type="PANTHER" id="PTHR13504:SF40">
    <property type="entry name" value="FIDO DOMAIN-CONTAINING PROTEIN"/>
    <property type="match status" value="1"/>
</dbReference>
<dbReference type="Gene3D" id="1.10.3290.10">
    <property type="entry name" value="Fido-like domain"/>
    <property type="match status" value="1"/>
</dbReference>
<feature type="binding site" evidence="2">
    <location>
        <begin position="280"/>
        <end position="281"/>
    </location>
    <ligand>
        <name>ATP</name>
        <dbReference type="ChEBI" id="CHEBI:30616"/>
    </ligand>
</feature>
<dbReference type="PANTHER" id="PTHR13504">
    <property type="entry name" value="FIDO DOMAIN-CONTAINING PROTEIN DDB_G0283145"/>
    <property type="match status" value="1"/>
</dbReference>
<organism evidence="4 5">
    <name type="scientific">Streptococcus pseudopneumoniae</name>
    <dbReference type="NCBI Taxonomy" id="257758"/>
    <lineage>
        <taxon>Bacteria</taxon>
        <taxon>Bacillati</taxon>
        <taxon>Bacillota</taxon>
        <taxon>Bacilli</taxon>
        <taxon>Lactobacillales</taxon>
        <taxon>Streptococcaceae</taxon>
        <taxon>Streptococcus</taxon>
    </lineage>
</organism>
<dbReference type="GO" id="GO:0005524">
    <property type="term" value="F:ATP binding"/>
    <property type="evidence" value="ECO:0007669"/>
    <property type="project" value="UniProtKB-KW"/>
</dbReference>
<sequence length="413" mass="49086">MNYRELRKIYYSHRDRYEEEYQLRLQGYSSIRTSLYPHLMQRDTVKTSQYPLFVTLHLGISQLMETISQQSQRISEIADTLPKIAHDQFYKEQLYQSIISTNEIEGIHTTRKELVDVEKLLEEDPYKTEQIKHLSTLRMYQQILKDEFLQIQSLEDIRGIYDQLTQGEISPEDELDGEFFRQKSVFIQDDKTGKVIYIPPQKEEQIQVMLTEWIRFINDHSIPNLVKACAGHYFFENIHPFYDGNGRTGRYILAKYLSRKLDKFSGLVLSQQINHHKQDYYKAFRNTGDHLNRADATFFVETLLTFIKEGQENIIQTLLEKQEQLNRYKVKIEQTEGLEEVEKYILFLLAQSKLFVDDKRDGIEDRSIIQLANQSNHHYSKKKVKDAFLHLEDRGILTLISRKPSQHYLSDYF</sequence>
<feature type="active site" evidence="1">
    <location>
        <position position="239"/>
    </location>
</feature>
<dbReference type="RefSeq" id="WP_050262183.1">
    <property type="nucleotide sequence ID" value="NZ_CMJT01000034.1"/>
</dbReference>
<name>A0A0T8UHL9_9STRE</name>
<proteinExistence type="predicted"/>
<dbReference type="Proteomes" id="UP000041827">
    <property type="component" value="Unassembled WGS sequence"/>
</dbReference>
<evidence type="ECO:0000313" key="5">
    <source>
        <dbReference type="Proteomes" id="UP000041827"/>
    </source>
</evidence>
<gene>
    <name evidence="4" type="ORF">ERS021757_02191</name>
</gene>
<dbReference type="Pfam" id="PF02661">
    <property type="entry name" value="Fic"/>
    <property type="match status" value="1"/>
</dbReference>
<reference evidence="5" key="1">
    <citation type="submission" date="2015-03" db="EMBL/GenBank/DDBJ databases">
        <authorList>
            <consortium name="Pathogen Informatics"/>
        </authorList>
    </citation>
    <scope>NUCLEOTIDE SEQUENCE [LARGE SCALE GENOMIC DNA]</scope>
    <source>
        <strain evidence="5">SMRU2248</strain>
    </source>
</reference>
<keyword evidence="2" id="KW-0067">ATP-binding</keyword>
<feature type="binding site" evidence="2">
    <location>
        <position position="292"/>
    </location>
    <ligand>
        <name>ATP</name>
        <dbReference type="ChEBI" id="CHEBI:30616"/>
    </ligand>
</feature>
<dbReference type="AlphaFoldDB" id="A0A0T8UHL9"/>
<dbReference type="InterPro" id="IPR036597">
    <property type="entry name" value="Fido-like_dom_sf"/>
</dbReference>
<dbReference type="PROSITE" id="PS51459">
    <property type="entry name" value="FIDO"/>
    <property type="match status" value="1"/>
</dbReference>
<evidence type="ECO:0000313" key="4">
    <source>
        <dbReference type="EMBL" id="CKB25768.1"/>
    </source>
</evidence>
<dbReference type="SUPFAM" id="SSF140931">
    <property type="entry name" value="Fic-like"/>
    <property type="match status" value="1"/>
</dbReference>
<accession>A0A0T8UHL9</accession>
<evidence type="ECO:0000256" key="1">
    <source>
        <dbReference type="PIRSR" id="PIRSR640198-1"/>
    </source>
</evidence>
<evidence type="ECO:0000256" key="2">
    <source>
        <dbReference type="PIRSR" id="PIRSR640198-2"/>
    </source>
</evidence>
<dbReference type="InterPro" id="IPR040198">
    <property type="entry name" value="Fido_containing"/>
</dbReference>
<protein>
    <submittedName>
        <fullName evidence="4">Fic protein family phage protein</fullName>
    </submittedName>
</protein>